<accession>A0A916LEF0</accession>
<protein>
    <submittedName>
        <fullName evidence="2">Uncharacterized protein</fullName>
    </submittedName>
</protein>
<evidence type="ECO:0000256" key="1">
    <source>
        <dbReference type="SAM" id="MobiDB-lite"/>
    </source>
</evidence>
<name>A0A916LEF0_MYCTX</name>
<dbReference type="AlphaFoldDB" id="A0A916LEF0"/>
<gene>
    <name evidence="2" type="ORF">ERS007739_03941</name>
</gene>
<feature type="compositionally biased region" description="Polar residues" evidence="1">
    <location>
        <begin position="41"/>
        <end position="60"/>
    </location>
</feature>
<comment type="caution">
    <text evidence="2">The sequence shown here is derived from an EMBL/GenBank/DDBJ whole genome shotgun (WGS) entry which is preliminary data.</text>
</comment>
<dbReference type="Proteomes" id="UP000039021">
    <property type="component" value="Unassembled WGS sequence"/>
</dbReference>
<reference evidence="3" key="1">
    <citation type="submission" date="2015-03" db="EMBL/GenBank/DDBJ databases">
        <authorList>
            <consortium name="Pathogen Informatics"/>
        </authorList>
    </citation>
    <scope>NUCLEOTIDE SEQUENCE [LARGE SCALE GENOMIC DNA]</scope>
    <source>
        <strain evidence="3">N09902308</strain>
    </source>
</reference>
<sequence>MVTNPPVAITLIQSAPRAARSWRIVVIPERNAAAACRRARPTSTAWGSPAKSSGLPSGSQHKCACASTRPGNKVDSPRSTRFISGQAEPAKSTALIRPSSTTTSTGPR</sequence>
<feature type="region of interest" description="Disordered" evidence="1">
    <location>
        <begin position="38"/>
        <end position="108"/>
    </location>
</feature>
<evidence type="ECO:0000313" key="3">
    <source>
        <dbReference type="Proteomes" id="UP000039021"/>
    </source>
</evidence>
<feature type="compositionally biased region" description="Low complexity" evidence="1">
    <location>
        <begin position="99"/>
        <end position="108"/>
    </location>
</feature>
<organism evidence="2 3">
    <name type="scientific">Mycobacterium tuberculosis</name>
    <dbReference type="NCBI Taxonomy" id="1773"/>
    <lineage>
        <taxon>Bacteria</taxon>
        <taxon>Bacillati</taxon>
        <taxon>Actinomycetota</taxon>
        <taxon>Actinomycetes</taxon>
        <taxon>Mycobacteriales</taxon>
        <taxon>Mycobacteriaceae</taxon>
        <taxon>Mycobacterium</taxon>
        <taxon>Mycobacterium tuberculosis complex</taxon>
    </lineage>
</organism>
<dbReference type="EMBL" id="CSBK01002214">
    <property type="protein sequence ID" value="COZ60179.1"/>
    <property type="molecule type" value="Genomic_DNA"/>
</dbReference>
<proteinExistence type="predicted"/>
<evidence type="ECO:0000313" key="2">
    <source>
        <dbReference type="EMBL" id="COZ60179.1"/>
    </source>
</evidence>